<proteinExistence type="predicted"/>
<name>A0A6A6WT06_9PLEO</name>
<keyword evidence="3" id="KW-1185">Reference proteome</keyword>
<dbReference type="Proteomes" id="UP000799757">
    <property type="component" value="Unassembled WGS sequence"/>
</dbReference>
<gene>
    <name evidence="2" type="ORF">K505DRAFT_130132</name>
</gene>
<dbReference type="EMBL" id="MU002338">
    <property type="protein sequence ID" value="KAF2787280.1"/>
    <property type="molecule type" value="Genomic_DNA"/>
</dbReference>
<organism evidence="2 3">
    <name type="scientific">Melanomma pulvis-pyrius CBS 109.77</name>
    <dbReference type="NCBI Taxonomy" id="1314802"/>
    <lineage>
        <taxon>Eukaryota</taxon>
        <taxon>Fungi</taxon>
        <taxon>Dikarya</taxon>
        <taxon>Ascomycota</taxon>
        <taxon>Pezizomycotina</taxon>
        <taxon>Dothideomycetes</taxon>
        <taxon>Pleosporomycetidae</taxon>
        <taxon>Pleosporales</taxon>
        <taxon>Melanommataceae</taxon>
        <taxon>Melanomma</taxon>
    </lineage>
</organism>
<sequence length="141" mass="15422">MPLFTHYPAEPAKRPFTRRRPAARTLSPSHAIAVQFTAAPPVARPRALHRRQTRPSLHVPWPALAIAVLPRAPPGLARGRVASCHSSLVPRPSSDPLCSPPPCAVSRCLAARCSMRYRAMPWMQVVHPPALPPFTPRAMLG</sequence>
<accession>A0A6A6WT06</accession>
<reference evidence="2" key="1">
    <citation type="journal article" date="2020" name="Stud. Mycol.">
        <title>101 Dothideomycetes genomes: a test case for predicting lifestyles and emergence of pathogens.</title>
        <authorList>
            <person name="Haridas S."/>
            <person name="Albert R."/>
            <person name="Binder M."/>
            <person name="Bloem J."/>
            <person name="Labutti K."/>
            <person name="Salamov A."/>
            <person name="Andreopoulos B."/>
            <person name="Baker S."/>
            <person name="Barry K."/>
            <person name="Bills G."/>
            <person name="Bluhm B."/>
            <person name="Cannon C."/>
            <person name="Castanera R."/>
            <person name="Culley D."/>
            <person name="Daum C."/>
            <person name="Ezra D."/>
            <person name="Gonzalez J."/>
            <person name="Henrissat B."/>
            <person name="Kuo A."/>
            <person name="Liang C."/>
            <person name="Lipzen A."/>
            <person name="Lutzoni F."/>
            <person name="Magnuson J."/>
            <person name="Mondo S."/>
            <person name="Nolan M."/>
            <person name="Ohm R."/>
            <person name="Pangilinan J."/>
            <person name="Park H.-J."/>
            <person name="Ramirez L."/>
            <person name="Alfaro M."/>
            <person name="Sun H."/>
            <person name="Tritt A."/>
            <person name="Yoshinaga Y."/>
            <person name="Zwiers L.-H."/>
            <person name="Turgeon B."/>
            <person name="Goodwin S."/>
            <person name="Spatafora J."/>
            <person name="Crous P."/>
            <person name="Grigoriev I."/>
        </authorList>
    </citation>
    <scope>NUCLEOTIDE SEQUENCE</scope>
    <source>
        <strain evidence="2">CBS 109.77</strain>
    </source>
</reference>
<evidence type="ECO:0000313" key="3">
    <source>
        <dbReference type="Proteomes" id="UP000799757"/>
    </source>
</evidence>
<evidence type="ECO:0000256" key="1">
    <source>
        <dbReference type="SAM" id="MobiDB-lite"/>
    </source>
</evidence>
<evidence type="ECO:0000313" key="2">
    <source>
        <dbReference type="EMBL" id="KAF2787280.1"/>
    </source>
</evidence>
<protein>
    <submittedName>
        <fullName evidence="2">Uncharacterized protein</fullName>
    </submittedName>
</protein>
<feature type="region of interest" description="Disordered" evidence="1">
    <location>
        <begin position="1"/>
        <end position="24"/>
    </location>
</feature>
<dbReference type="AlphaFoldDB" id="A0A6A6WT06"/>